<feature type="compositionally biased region" description="Low complexity" evidence="1">
    <location>
        <begin position="1670"/>
        <end position="1683"/>
    </location>
</feature>
<reference evidence="4 5" key="1">
    <citation type="submission" date="2025-04" db="UniProtKB">
        <authorList>
            <consortium name="RefSeq"/>
        </authorList>
    </citation>
    <scope>IDENTIFICATION</scope>
</reference>
<feature type="region of interest" description="Disordered" evidence="1">
    <location>
        <begin position="1372"/>
        <end position="1435"/>
    </location>
</feature>
<feature type="region of interest" description="Disordered" evidence="1">
    <location>
        <begin position="1466"/>
        <end position="1605"/>
    </location>
</feature>
<feature type="compositionally biased region" description="Basic and acidic residues" evidence="1">
    <location>
        <begin position="749"/>
        <end position="758"/>
    </location>
</feature>
<dbReference type="PROSITE" id="PS00972">
    <property type="entry name" value="USP_1"/>
    <property type="match status" value="1"/>
</dbReference>
<dbReference type="GO" id="GO:0016579">
    <property type="term" value="P:protein deubiquitination"/>
    <property type="evidence" value="ECO:0007669"/>
    <property type="project" value="InterPro"/>
</dbReference>
<keyword evidence="3" id="KW-1185">Reference proteome</keyword>
<dbReference type="Pfam" id="PF00443">
    <property type="entry name" value="UCH"/>
    <property type="match status" value="2"/>
</dbReference>
<dbReference type="Proteomes" id="UP001165740">
    <property type="component" value="Chromosome 16"/>
</dbReference>
<dbReference type="RefSeq" id="XP_055869896.1">
    <property type="nucleotide sequence ID" value="XM_056013921.1"/>
</dbReference>
<feature type="compositionally biased region" description="Low complexity" evidence="1">
    <location>
        <begin position="1384"/>
        <end position="1399"/>
    </location>
</feature>
<dbReference type="SUPFAM" id="SSF54001">
    <property type="entry name" value="Cysteine proteinases"/>
    <property type="match status" value="2"/>
</dbReference>
<evidence type="ECO:0000313" key="3">
    <source>
        <dbReference type="Proteomes" id="UP001165740"/>
    </source>
</evidence>
<dbReference type="OMA" id="HIEMARQ"/>
<dbReference type="InterPro" id="IPR001394">
    <property type="entry name" value="Peptidase_C19_UCH"/>
</dbReference>
<evidence type="ECO:0000313" key="4">
    <source>
        <dbReference type="RefSeq" id="XP_055869895.1"/>
    </source>
</evidence>
<dbReference type="PROSITE" id="PS00973">
    <property type="entry name" value="USP_2"/>
    <property type="match status" value="1"/>
</dbReference>
<dbReference type="RefSeq" id="XP_055869895.1">
    <property type="nucleotide sequence ID" value="XM_056013920.1"/>
</dbReference>
<feature type="compositionally biased region" description="Basic and acidic residues" evidence="1">
    <location>
        <begin position="1651"/>
        <end position="1665"/>
    </location>
</feature>
<dbReference type="GO" id="GO:0005634">
    <property type="term" value="C:nucleus"/>
    <property type="evidence" value="ECO:0007669"/>
    <property type="project" value="TreeGrafter"/>
</dbReference>
<feature type="compositionally biased region" description="Basic and acidic residues" evidence="1">
    <location>
        <begin position="1533"/>
        <end position="1543"/>
    </location>
</feature>
<dbReference type="RefSeq" id="XP_055869898.1">
    <property type="nucleotide sequence ID" value="XM_056013923.1"/>
</dbReference>
<protein>
    <submittedName>
        <fullName evidence="4 5">Uncharacterized protein LOC106061099 isoform X1</fullName>
    </submittedName>
</protein>
<feature type="compositionally biased region" description="Polar residues" evidence="1">
    <location>
        <begin position="162"/>
        <end position="187"/>
    </location>
</feature>
<dbReference type="PANTHER" id="PTHR24006:SF915">
    <property type="entry name" value="UBIQUITIN CARBOXYL-TERMINAL HYDROLASE-RELATED"/>
    <property type="match status" value="1"/>
</dbReference>
<dbReference type="PANTHER" id="PTHR24006">
    <property type="entry name" value="UBIQUITIN CARBOXYL-TERMINAL HYDROLASE"/>
    <property type="match status" value="1"/>
</dbReference>
<feature type="compositionally biased region" description="Polar residues" evidence="1">
    <location>
        <begin position="1079"/>
        <end position="1093"/>
    </location>
</feature>
<sequence>MQWINKSQFHGQVKTAGLEKSMQWKTGNVDFDYDPETDTWKVKLFFKVNPNRASHEILIKNSVSLSLKCGRLIVDDKNGDGIHIKLTSNDVASAKALISQIQKSEPIGQSHNKAEVGLTSKASILYKKGTENVSPPDHSLLLTNQQNRVAHNGEVKARTPTHGPTSTPNQALKSNRTVKTDPNQNGLCTDEEDMDLEASTTHGKFTGVKDIATRAPNLHNGPSVASGLGTKRFYGSQSTSTFDHPNKEIKNTQATSSSEDRSPKLKRAKLTDGYNSPTSSSLTGSYSQGKMPLVVPDASRGSPQEEEVTLVQAEGGDASQRTVGFDNLGNTCFMNSPLQCLSSLEPLSIDFQSAVMEYGLDLKANSITRLLYLLMKDVRKLDACPERVRQILTRLRHDINRKFALNTQQDAHELLAELLDRTDEEMKQVMRNRNMEALENASSSASNFSNMSPGTPIETNFMWFYKTSFFFHECKTEVISQHEEKDTTLMLALDSNKDSNLQDCIDRYFESSEVDMRCEKCGKEEKATMTRKIVRRPRIFIMNLLRYQTDNAESKKKMDKVAISSYTSVAEYCAEDVKAPPFMEPLFMFEREDILTKRQSFSPPHSSADPVSQGPFTSRTDGYTSSPWSHALPRAGFDMRKRAMDDLCSDSSLDCELIHLKPSVLGSFAESARNQPFPLLTLAINEGDSGSMEPKEIQCIENFNAPLASFQDTFCGMSPPDSGGSDTESSAFSLNRQRKKCFRSKKSSKSPEESLDSWKHLKLEDKPQPIGHHLKRMNTSKPYDPYINTWCEDMFYTSVSEAVTRSPSPVSSNEKDEMPPLLPPLFSIVAPQYQLCPYGADHLATRIKNRVNTLMSCNPKQKSHGDLPDLIVPAVRCEMSCSTSLTIDTGSNPDSPMKEVSKQPLVKKVVLVDPKKGDGCDADVKLLVQTLIEKFWEVEKYIHEFGGDLDYLYVETRSVISEVNQFVEQMKKSVEDVEARSKTPETSDQDSGYLQENQGALCHSLINRALHDDTSANELDGFLDTHDCTLICNEILSTRYNAYTKEDKKVDHFIEDLGLYLAAKRLGIAKPDTPKKTKGQTQSASVFQDSACNTRIPREREDSQCAEAGSDEEVSFKKEVAKEKVELEDGTQLIPGFQMDTLWCETDKDKRTPKIECEPVDASSFGGTGLRQTEHQYFNPESSANLLLGKDVGLYTEAELQTIDVSSLTEDEMMLYAQALSKLEYMKENGSLANEDDMELCDMDDKPIVDPMLSGGPLLEHHSDEDWVGVDVSGCKPQCTETCTELNQQSKQLSPSHELSDKNLKLICDEDLCDFDEIDGAKGSRQKKSKNREWPEDSQHNWLELESTIPKYCDFCNEVFEGECLSCSVMNQPSMDESPPPPYESGSSSGKSSTDSKQSAPRVLSDKCNTPPDNSKKGSNSKDVSPVTSDSAKVASDLAASEKAYKQTDDNDHVVPSLPALCSSSKVDKFFSPSKPNNLTKSRDYSRLRSPSASPRKRNKVNVKSSSASKRLLFPGDDRGERSEGSSYLDDGPPFHDLSRDLDTSLEVNIGESSFDTRDESFMTPVSSYTRVGLPGTPFSPMGRQPGSSSHANSTPKGSTSAKQDSKLGNIQQMDLAHSGPAQVLQINQSQADLVKDQKDPTSCAVPQKDIGTKEKSQDLIRDKTQTLGKSKLSRYSYTSSSNTEEKENDPADQAKNVRMENIEMGKADFSYRLVGIVNHHGESLFAGHYTAFAYNLSKQKWFYMDDKHTKETSETTAKRESLHSGYVFFYMDKDLFHEYEAKVRRTSGMKT</sequence>
<feature type="compositionally biased region" description="Polar residues" evidence="1">
    <location>
        <begin position="614"/>
        <end position="624"/>
    </location>
</feature>
<dbReference type="OrthoDB" id="289038at2759"/>
<feature type="region of interest" description="Disordered" evidence="1">
    <location>
        <begin position="714"/>
        <end position="758"/>
    </location>
</feature>
<evidence type="ECO:0000313" key="5">
    <source>
        <dbReference type="RefSeq" id="XP_055869896.1"/>
    </source>
</evidence>
<dbReference type="GO" id="GO:0004843">
    <property type="term" value="F:cysteine-type deubiquitinase activity"/>
    <property type="evidence" value="ECO:0007669"/>
    <property type="project" value="InterPro"/>
</dbReference>
<feature type="region of interest" description="Disordered" evidence="1">
    <location>
        <begin position="213"/>
        <end position="302"/>
    </location>
</feature>
<dbReference type="GeneID" id="106061099"/>
<feature type="compositionally biased region" description="Low complexity" evidence="1">
    <location>
        <begin position="276"/>
        <end position="287"/>
    </location>
</feature>
<feature type="region of interest" description="Disordered" evidence="1">
    <location>
        <begin position="598"/>
        <end position="624"/>
    </location>
</feature>
<feature type="region of interest" description="Disordered" evidence="1">
    <location>
        <begin position="1070"/>
        <end position="1093"/>
    </location>
</feature>
<dbReference type="Gene3D" id="3.90.70.10">
    <property type="entry name" value="Cysteine proteinases"/>
    <property type="match status" value="2"/>
</dbReference>
<feature type="compositionally biased region" description="Polar residues" evidence="1">
    <location>
        <begin position="1586"/>
        <end position="1605"/>
    </location>
</feature>
<feature type="domain" description="USP" evidence="2">
    <location>
        <begin position="323"/>
        <end position="739"/>
    </location>
</feature>
<dbReference type="InterPro" id="IPR018200">
    <property type="entry name" value="USP_CS"/>
</dbReference>
<feature type="compositionally biased region" description="Basic residues" evidence="1">
    <location>
        <begin position="736"/>
        <end position="748"/>
    </location>
</feature>
<feature type="region of interest" description="Disordered" evidence="1">
    <location>
        <begin position="1633"/>
        <end position="1693"/>
    </location>
</feature>
<dbReference type="PROSITE" id="PS50235">
    <property type="entry name" value="USP_3"/>
    <property type="match status" value="1"/>
</dbReference>
<dbReference type="GO" id="GO:0000082">
    <property type="term" value="P:G1/S transition of mitotic cell cycle"/>
    <property type="evidence" value="ECO:0007669"/>
    <property type="project" value="TreeGrafter"/>
</dbReference>
<evidence type="ECO:0000256" key="1">
    <source>
        <dbReference type="SAM" id="MobiDB-lite"/>
    </source>
</evidence>
<dbReference type="InterPro" id="IPR038765">
    <property type="entry name" value="Papain-like_cys_pep_sf"/>
</dbReference>
<organism evidence="3 6">
    <name type="scientific">Biomphalaria glabrata</name>
    <name type="common">Bloodfluke planorb</name>
    <name type="synonym">Freshwater snail</name>
    <dbReference type="NCBI Taxonomy" id="6526"/>
    <lineage>
        <taxon>Eukaryota</taxon>
        <taxon>Metazoa</taxon>
        <taxon>Spiralia</taxon>
        <taxon>Lophotrochozoa</taxon>
        <taxon>Mollusca</taxon>
        <taxon>Gastropoda</taxon>
        <taxon>Heterobranchia</taxon>
        <taxon>Euthyneura</taxon>
        <taxon>Panpulmonata</taxon>
        <taxon>Hygrophila</taxon>
        <taxon>Lymnaeoidea</taxon>
        <taxon>Planorbidae</taxon>
        <taxon>Biomphalaria</taxon>
    </lineage>
</organism>
<dbReference type="GO" id="GO:0005829">
    <property type="term" value="C:cytosol"/>
    <property type="evidence" value="ECO:0007669"/>
    <property type="project" value="TreeGrafter"/>
</dbReference>
<feature type="region of interest" description="Disordered" evidence="1">
    <location>
        <begin position="154"/>
        <end position="190"/>
    </location>
</feature>
<accession>A0A9W2Z4C7</accession>
<feature type="compositionally biased region" description="Polar residues" evidence="1">
    <location>
        <begin position="724"/>
        <end position="735"/>
    </location>
</feature>
<feature type="compositionally biased region" description="Polar residues" evidence="1">
    <location>
        <begin position="1407"/>
        <end position="1431"/>
    </location>
</feature>
<evidence type="ECO:0000259" key="2">
    <source>
        <dbReference type="PROSITE" id="PS50235"/>
    </source>
</evidence>
<dbReference type="CDD" id="cd02257">
    <property type="entry name" value="Peptidase_C19"/>
    <property type="match status" value="2"/>
</dbReference>
<feature type="compositionally biased region" description="Low complexity" evidence="1">
    <location>
        <begin position="1502"/>
        <end position="1511"/>
    </location>
</feature>
<proteinExistence type="predicted"/>
<evidence type="ECO:0000313" key="6">
    <source>
        <dbReference type="RefSeq" id="XP_055869898.1"/>
    </source>
</evidence>
<dbReference type="InterPro" id="IPR050164">
    <property type="entry name" value="Peptidase_C19"/>
</dbReference>
<name>A0A9W2Z4C7_BIOGL</name>
<dbReference type="InterPro" id="IPR028889">
    <property type="entry name" value="USP"/>
</dbReference>
<gene>
    <name evidence="4 5 6" type="primary">LOC106061099</name>
</gene>